<dbReference type="InterPro" id="IPR000683">
    <property type="entry name" value="Gfo/Idh/MocA-like_OxRdtase_N"/>
</dbReference>
<gene>
    <name evidence="3" type="primary">iolW</name>
    <name evidence="3" type="ORF">CLORY_13300</name>
</gene>
<dbReference type="SUPFAM" id="SSF51735">
    <property type="entry name" value="NAD(P)-binding Rossmann-fold domains"/>
    <property type="match status" value="1"/>
</dbReference>
<dbReference type="InterPro" id="IPR051317">
    <property type="entry name" value="Gfo/Idh/MocA_oxidoreduct"/>
</dbReference>
<dbReference type="Gene3D" id="3.40.50.720">
    <property type="entry name" value="NAD(P)-binding Rossmann-like Domain"/>
    <property type="match status" value="1"/>
</dbReference>
<proteinExistence type="predicted"/>
<dbReference type="Proteomes" id="UP000190080">
    <property type="component" value="Unassembled WGS sequence"/>
</dbReference>
<dbReference type="OrthoDB" id="9783105at2"/>
<comment type="caution">
    <text evidence="3">The sequence shown here is derived from an EMBL/GenBank/DDBJ whole genome shotgun (WGS) entry which is preliminary data.</text>
</comment>
<keyword evidence="3" id="KW-0560">Oxidoreductase</keyword>
<protein>
    <submittedName>
        <fullName evidence="3">Scyllo-inositol 2-dehydrogenase</fullName>
        <ecNumber evidence="3">1.1.1.371</ecNumber>
    </submittedName>
</protein>
<dbReference type="RefSeq" id="WP_079422745.1">
    <property type="nucleotide sequence ID" value="NZ_MZGV01000010.1"/>
</dbReference>
<sequence length="348" mass="39666">MKCKTAVIGYGGMGSWHAQQLRTMQEMELCGIYDIAPEPSNRARKNGIYAYETFEQLLEDKEVSLVVVAIPNDLHKEVSIKAMEAGKNVICEKPVALNSQELQEMVAASKRCGKLFTVHQNRRWDEDFLVVKKLYDEGTLGKIFNIESRVHGSRGIPGDWRNTKEHGGGMVLDWGVHMLDQILMLTKKRIISTYAELTNITNEEVDDGFKILLKFEDGLSCQVEVGTSNFINLPRWYVQGENGTALIEDWDINGKLVKVSDWEKRDAVPVVTAAGLTKTMAPRTDDTIKEYKLPRIKSDVRDFYRNVVKSIEKEEEQLVKHDELMRVMKLMETVFQSAEVKQAIHEII</sequence>
<feature type="domain" description="Gfo/Idh/MocA-like oxidoreductase N-terminal" evidence="1">
    <location>
        <begin position="4"/>
        <end position="118"/>
    </location>
</feature>
<reference evidence="3 4" key="1">
    <citation type="submission" date="2017-03" db="EMBL/GenBank/DDBJ databases">
        <title>Genome sequence of Clostridium oryzae DSM 28571.</title>
        <authorList>
            <person name="Poehlein A."/>
            <person name="Daniel R."/>
        </authorList>
    </citation>
    <scope>NUCLEOTIDE SEQUENCE [LARGE SCALE GENOMIC DNA]</scope>
    <source>
        <strain evidence="3 4">DSM 28571</strain>
    </source>
</reference>
<name>A0A1V4IV01_9CLOT</name>
<dbReference type="EMBL" id="MZGV01000010">
    <property type="protein sequence ID" value="OPJ63247.1"/>
    <property type="molecule type" value="Genomic_DNA"/>
</dbReference>
<evidence type="ECO:0000259" key="1">
    <source>
        <dbReference type="Pfam" id="PF01408"/>
    </source>
</evidence>
<keyword evidence="4" id="KW-1185">Reference proteome</keyword>
<dbReference type="SUPFAM" id="SSF55347">
    <property type="entry name" value="Glyceraldehyde-3-phosphate dehydrogenase-like, C-terminal domain"/>
    <property type="match status" value="1"/>
</dbReference>
<dbReference type="Pfam" id="PF01408">
    <property type="entry name" value="GFO_IDH_MocA"/>
    <property type="match status" value="1"/>
</dbReference>
<dbReference type="GO" id="GO:0000166">
    <property type="term" value="F:nucleotide binding"/>
    <property type="evidence" value="ECO:0007669"/>
    <property type="project" value="InterPro"/>
</dbReference>
<dbReference type="InterPro" id="IPR055170">
    <property type="entry name" value="GFO_IDH_MocA-like_dom"/>
</dbReference>
<accession>A0A1V4IV01</accession>
<dbReference type="AlphaFoldDB" id="A0A1V4IV01"/>
<dbReference type="PANTHER" id="PTHR43708:SF8">
    <property type="entry name" value="OXIDOREDUCTASE"/>
    <property type="match status" value="1"/>
</dbReference>
<dbReference type="Gene3D" id="3.30.360.10">
    <property type="entry name" value="Dihydrodipicolinate Reductase, domain 2"/>
    <property type="match status" value="1"/>
</dbReference>
<dbReference type="InterPro" id="IPR036291">
    <property type="entry name" value="NAD(P)-bd_dom_sf"/>
</dbReference>
<dbReference type="GO" id="GO:0102497">
    <property type="term" value="F:scyllo-inositol dehydrogenase (NADP+) activity"/>
    <property type="evidence" value="ECO:0007669"/>
    <property type="project" value="UniProtKB-EC"/>
</dbReference>
<dbReference type="Pfam" id="PF22725">
    <property type="entry name" value="GFO_IDH_MocA_C3"/>
    <property type="match status" value="1"/>
</dbReference>
<dbReference type="EC" id="1.1.1.371" evidence="3"/>
<feature type="domain" description="GFO/IDH/MocA-like oxidoreductase" evidence="2">
    <location>
        <begin position="129"/>
        <end position="245"/>
    </location>
</feature>
<dbReference type="STRING" id="1450648.CLORY_13300"/>
<evidence type="ECO:0000313" key="3">
    <source>
        <dbReference type="EMBL" id="OPJ63247.1"/>
    </source>
</evidence>
<organism evidence="3 4">
    <name type="scientific">Clostridium oryzae</name>
    <dbReference type="NCBI Taxonomy" id="1450648"/>
    <lineage>
        <taxon>Bacteria</taxon>
        <taxon>Bacillati</taxon>
        <taxon>Bacillota</taxon>
        <taxon>Clostridia</taxon>
        <taxon>Eubacteriales</taxon>
        <taxon>Clostridiaceae</taxon>
        <taxon>Clostridium</taxon>
    </lineage>
</organism>
<dbReference type="PANTHER" id="PTHR43708">
    <property type="entry name" value="CONSERVED EXPRESSED OXIDOREDUCTASE (EUROFUNG)"/>
    <property type="match status" value="1"/>
</dbReference>
<evidence type="ECO:0000259" key="2">
    <source>
        <dbReference type="Pfam" id="PF22725"/>
    </source>
</evidence>
<evidence type="ECO:0000313" key="4">
    <source>
        <dbReference type="Proteomes" id="UP000190080"/>
    </source>
</evidence>